<evidence type="ECO:0000256" key="1">
    <source>
        <dbReference type="SAM" id="Coils"/>
    </source>
</evidence>
<organism evidence="3">
    <name type="scientific">Caldiarchaeum subterraneum</name>
    <dbReference type="NCBI Taxonomy" id="311458"/>
    <lineage>
        <taxon>Archaea</taxon>
        <taxon>Nitrososphaerota</taxon>
        <taxon>Candidatus Caldarchaeales</taxon>
        <taxon>Candidatus Caldarchaeaceae</taxon>
        <taxon>Candidatus Caldarchaeum</taxon>
    </lineage>
</organism>
<keyword evidence="2" id="KW-0472">Membrane</keyword>
<dbReference type="AlphaFoldDB" id="A0A7J3VT12"/>
<evidence type="ECO:0000256" key="2">
    <source>
        <dbReference type="SAM" id="Phobius"/>
    </source>
</evidence>
<dbReference type="EMBL" id="DRXH01000093">
    <property type="protein sequence ID" value="HHM44215.1"/>
    <property type="molecule type" value="Genomic_DNA"/>
</dbReference>
<gene>
    <name evidence="3" type="ORF">ENM31_02815</name>
</gene>
<keyword evidence="2" id="KW-0812">Transmembrane</keyword>
<evidence type="ECO:0000313" key="3">
    <source>
        <dbReference type="EMBL" id="HHM44215.1"/>
    </source>
</evidence>
<reference evidence="3" key="1">
    <citation type="journal article" date="2020" name="mSystems">
        <title>Genome- and Community-Level Interaction Insights into Carbon Utilization and Element Cycling Functions of Hydrothermarchaeota in Hydrothermal Sediment.</title>
        <authorList>
            <person name="Zhou Z."/>
            <person name="Liu Y."/>
            <person name="Xu W."/>
            <person name="Pan J."/>
            <person name="Luo Z.H."/>
            <person name="Li M."/>
        </authorList>
    </citation>
    <scope>NUCLEOTIDE SEQUENCE [LARGE SCALE GENOMIC DNA]</scope>
    <source>
        <strain evidence="3">SpSt-1074</strain>
    </source>
</reference>
<proteinExistence type="predicted"/>
<protein>
    <submittedName>
        <fullName evidence="3">Uncharacterized protein</fullName>
    </submittedName>
</protein>
<name>A0A7J3VT12_CALS0</name>
<feature type="coiled-coil region" evidence="1">
    <location>
        <begin position="131"/>
        <end position="158"/>
    </location>
</feature>
<accession>A0A7J3VT12</accession>
<sequence>MNAGERLDTIAKTLTVASTALYLLGYIDLGIFLSAVAAAAAMMSTLLVHRMGRTLKRLARIDRDVIIHSLQGVRVSSSSCGVCRHPQRQAIDEMLSAGEVLDTVLEKFPELSRRSLAAHRSRHLASYGRPASTTAEELENLLSKLKNLYDQLETMTSLHPPEELPTRDYLATVNTRLDIIARIKDVLVSLEKLKPSAEQRDLSALLQQLVEEKT</sequence>
<feature type="transmembrane region" description="Helical" evidence="2">
    <location>
        <begin position="20"/>
        <end position="48"/>
    </location>
</feature>
<keyword evidence="2" id="KW-1133">Transmembrane helix</keyword>
<comment type="caution">
    <text evidence="3">The sequence shown here is derived from an EMBL/GenBank/DDBJ whole genome shotgun (WGS) entry which is preliminary data.</text>
</comment>
<keyword evidence="1" id="KW-0175">Coiled coil</keyword>